<dbReference type="AlphaFoldDB" id="A0A1A3PBL1"/>
<comment type="caution">
    <text evidence="3">The sequence shown here is derived from an EMBL/GenBank/DDBJ whole genome shotgun (WGS) entry which is preliminary data.</text>
</comment>
<reference evidence="3 4" key="1">
    <citation type="submission" date="2016-06" db="EMBL/GenBank/DDBJ databases">
        <authorList>
            <person name="Kjaerup R.B."/>
            <person name="Dalgaard T.S."/>
            <person name="Juul-Madsen H.R."/>
        </authorList>
    </citation>
    <scope>NUCLEOTIDE SEQUENCE [LARGE SCALE GENOMIC DNA]</scope>
    <source>
        <strain evidence="3 4">1165133.8</strain>
    </source>
</reference>
<keyword evidence="2" id="KW-0812">Transmembrane</keyword>
<evidence type="ECO:0000256" key="1">
    <source>
        <dbReference type="SAM" id="MobiDB-lite"/>
    </source>
</evidence>
<evidence type="ECO:0000313" key="3">
    <source>
        <dbReference type="EMBL" id="OBK31085.1"/>
    </source>
</evidence>
<name>A0A1A3PBL1_MYCAS</name>
<evidence type="ECO:0000313" key="4">
    <source>
        <dbReference type="Proteomes" id="UP000093928"/>
    </source>
</evidence>
<gene>
    <name evidence="3" type="ORF">A5634_14710</name>
</gene>
<organism evidence="3 4">
    <name type="scientific">Mycobacterium asiaticum</name>
    <dbReference type="NCBI Taxonomy" id="1790"/>
    <lineage>
        <taxon>Bacteria</taxon>
        <taxon>Bacillati</taxon>
        <taxon>Actinomycetota</taxon>
        <taxon>Actinomycetes</taxon>
        <taxon>Mycobacteriales</taxon>
        <taxon>Mycobacteriaceae</taxon>
        <taxon>Mycobacterium</taxon>
    </lineage>
</organism>
<feature type="transmembrane region" description="Helical" evidence="2">
    <location>
        <begin position="23"/>
        <end position="46"/>
    </location>
</feature>
<keyword evidence="2" id="KW-1133">Transmembrane helix</keyword>
<evidence type="ECO:0000256" key="2">
    <source>
        <dbReference type="SAM" id="Phobius"/>
    </source>
</evidence>
<protein>
    <submittedName>
        <fullName evidence="3">Uncharacterized protein</fullName>
    </submittedName>
</protein>
<feature type="transmembrane region" description="Helical" evidence="2">
    <location>
        <begin position="52"/>
        <end position="72"/>
    </location>
</feature>
<dbReference type="Proteomes" id="UP000093928">
    <property type="component" value="Unassembled WGS sequence"/>
</dbReference>
<accession>A0A1A3PBL1</accession>
<keyword evidence="2" id="KW-0472">Membrane</keyword>
<sequence>MVYSGADTFAQGSAVASDSDERAFSVPGSVAAATWTVGLIIGLIALATGHELLAGVSLVLAIMSPWFGLAWVSHSQRARMRHERAFVAQAAPYSGGWPAAQTTAR</sequence>
<proteinExistence type="predicted"/>
<dbReference type="EMBL" id="LZLS01000012">
    <property type="protein sequence ID" value="OBK31085.1"/>
    <property type="molecule type" value="Genomic_DNA"/>
</dbReference>
<dbReference type="RefSeq" id="WP_065142375.1">
    <property type="nucleotide sequence ID" value="NZ_LZLS01000012.1"/>
</dbReference>
<feature type="region of interest" description="Disordered" evidence="1">
    <location>
        <begin position="1"/>
        <end position="20"/>
    </location>
</feature>